<reference evidence="3" key="1">
    <citation type="submission" date="2015-05" db="EMBL/GenBank/DDBJ databases">
        <authorList>
            <person name="Urmite Genomes"/>
        </authorList>
    </citation>
    <scope>NUCLEOTIDE SEQUENCE [LARGE SCALE GENOMIC DNA]</scope>
    <source>
        <strain evidence="3">LF1</strain>
    </source>
</reference>
<evidence type="ECO:0000313" key="3">
    <source>
        <dbReference type="Proteomes" id="UP000199087"/>
    </source>
</evidence>
<evidence type="ECO:0000256" key="1">
    <source>
        <dbReference type="SAM" id="SignalP"/>
    </source>
</evidence>
<gene>
    <name evidence="2" type="primary">coxA</name>
    <name evidence="2" type="ORF">BN000_04283</name>
</gene>
<organism evidence="2 3">
    <name type="scientific">Neobacillus massiliamazoniensis</name>
    <dbReference type="NCBI Taxonomy" id="1499688"/>
    <lineage>
        <taxon>Bacteria</taxon>
        <taxon>Bacillati</taxon>
        <taxon>Bacillota</taxon>
        <taxon>Bacilli</taxon>
        <taxon>Bacillales</taxon>
        <taxon>Bacillaceae</taxon>
        <taxon>Neobacillus</taxon>
    </lineage>
</organism>
<dbReference type="Proteomes" id="UP000199087">
    <property type="component" value="Unassembled WGS sequence"/>
</dbReference>
<proteinExistence type="predicted"/>
<dbReference type="AlphaFoldDB" id="A0A0U1P2B7"/>
<protein>
    <submittedName>
        <fullName evidence="2">Spore cortex protein</fullName>
    </submittedName>
</protein>
<dbReference type="OrthoDB" id="2988958at2"/>
<keyword evidence="1" id="KW-0732">Signal</keyword>
<keyword evidence="3" id="KW-1185">Reference proteome</keyword>
<name>A0A0U1P2B7_9BACI</name>
<feature type="chain" id="PRO_5038981046" evidence="1">
    <location>
        <begin position="23"/>
        <end position="224"/>
    </location>
</feature>
<accession>A0A0U1P2B7</accession>
<dbReference type="STRING" id="1499688.BN000_04283"/>
<dbReference type="RefSeq" id="WP_090637790.1">
    <property type="nucleotide sequence ID" value="NZ_CVRB01000004.1"/>
</dbReference>
<dbReference type="PROSITE" id="PS51257">
    <property type="entry name" value="PROKAR_LIPOPROTEIN"/>
    <property type="match status" value="1"/>
</dbReference>
<dbReference type="InterPro" id="IPR019076">
    <property type="entry name" value="Spore_lipoprot_YhcN/YlaJ-like"/>
</dbReference>
<evidence type="ECO:0000313" key="2">
    <source>
        <dbReference type="EMBL" id="CRK84278.1"/>
    </source>
</evidence>
<dbReference type="Pfam" id="PF09580">
    <property type="entry name" value="Spore_YhcN_YlaJ"/>
    <property type="match status" value="1"/>
</dbReference>
<feature type="signal peptide" evidence="1">
    <location>
        <begin position="1"/>
        <end position="22"/>
    </location>
</feature>
<sequence length="224" mass="25014" precursor="true">MNKKQWMIPLCAIMMVGLSGCAGNPNRINVNNMNQNPVGYYSNENHRNGLGSDNDGPITEWADHTLGAEGKIQNDQRRMQLQTRDENGNPPNPTKPLATTDRNMFERDNRFSTSDMNYHGHLNRQIGNAGIVTDPKFQDNVSDKIRKKVRTVENVKSVRSVAYGNTIIVSVNLNDKRKATETKKAIQSAVMPYADGKSITVLTDEGALGRDRNFNNDIQRGGPR</sequence>
<dbReference type="EMBL" id="CVRB01000004">
    <property type="protein sequence ID" value="CRK84278.1"/>
    <property type="molecule type" value="Genomic_DNA"/>
</dbReference>